<dbReference type="Gene3D" id="3.30.420.10">
    <property type="entry name" value="Ribonuclease H-like superfamily/Ribonuclease H"/>
    <property type="match status" value="1"/>
</dbReference>
<feature type="compositionally biased region" description="Acidic residues" evidence="1">
    <location>
        <begin position="97"/>
        <end position="107"/>
    </location>
</feature>
<reference evidence="2 3" key="1">
    <citation type="submission" date="2013-12" db="EMBL/GenBank/DDBJ databases">
        <authorList>
            <person name="Cubeta M."/>
            <person name="Pakala S."/>
            <person name="Fedorova N."/>
            <person name="Thomas E."/>
            <person name="Dean R."/>
            <person name="Jabaji S."/>
            <person name="Neate S."/>
            <person name="Toda T."/>
            <person name="Tavantzis S."/>
            <person name="Vilgalys R."/>
            <person name="Bharathan N."/>
            <person name="Pakala S."/>
            <person name="Losada L.S."/>
            <person name="Zafar N."/>
            <person name="Nierman W."/>
        </authorList>
    </citation>
    <scope>NUCLEOTIDE SEQUENCE [LARGE SCALE GENOMIC DNA]</scope>
    <source>
        <strain evidence="2 3">123E</strain>
    </source>
</reference>
<organism evidence="2 3">
    <name type="scientific">Rhizoctonia solani 123E</name>
    <dbReference type="NCBI Taxonomy" id="1423351"/>
    <lineage>
        <taxon>Eukaryota</taxon>
        <taxon>Fungi</taxon>
        <taxon>Dikarya</taxon>
        <taxon>Basidiomycota</taxon>
        <taxon>Agaricomycotina</taxon>
        <taxon>Agaricomycetes</taxon>
        <taxon>Cantharellales</taxon>
        <taxon>Ceratobasidiaceae</taxon>
        <taxon>Rhizoctonia</taxon>
    </lineage>
</organism>
<keyword evidence="3" id="KW-1185">Reference proteome</keyword>
<feature type="compositionally biased region" description="Polar residues" evidence="1">
    <location>
        <begin position="30"/>
        <end position="52"/>
    </location>
</feature>
<keyword evidence="2" id="KW-0378">Hydrolase</keyword>
<evidence type="ECO:0000256" key="1">
    <source>
        <dbReference type="SAM" id="MobiDB-lite"/>
    </source>
</evidence>
<dbReference type="Proteomes" id="UP000027456">
    <property type="component" value="Unassembled WGS sequence"/>
</dbReference>
<dbReference type="InterPro" id="IPR036397">
    <property type="entry name" value="RNaseH_sf"/>
</dbReference>
<evidence type="ECO:0000313" key="3">
    <source>
        <dbReference type="Proteomes" id="UP000027456"/>
    </source>
</evidence>
<protein>
    <submittedName>
        <fullName evidence="2">DDE family endonuclease</fullName>
    </submittedName>
</protein>
<gene>
    <name evidence="2" type="ORF">V565_264360</name>
</gene>
<feature type="region of interest" description="Disordered" evidence="1">
    <location>
        <begin position="97"/>
        <end position="120"/>
    </location>
</feature>
<accession>A0A074S619</accession>
<proteinExistence type="predicted"/>
<name>A0A074S619_9AGAM</name>
<dbReference type="HOGENOM" id="CLU_005726_1_0_1"/>
<dbReference type="PANTHER" id="PTHR35871">
    <property type="entry name" value="EXPRESSED PROTEIN"/>
    <property type="match status" value="1"/>
</dbReference>
<sequence length="705" mass="78906">MPKTKASHQRRTENLLSKGGLQSVAAQGLESDSPTETSEPGPSYRSHSVASSSKFTLDTYDAYTYAKSHSAPQPPDNLVRNLENLALNVPLEDEVVLEDPPDDEEDPADNRNPLSLADYDDNEALDLPPLPVEELQDDEELNETNEAKILVTELNKIIQSSFHGHGKTRICTLGDVVLTRLRFMAGTLNLIVESNLKLINASLTAAVVFGWGQWAARQVRKERGKYVQARDVIDFFGTPATARFSSLIDTPPSIRTAQRWMQWMGYTWMKERRGQFADGHERDDVKDYRMNFYVPEWTKLERRMRSWDSEGKEVPPTLNEGERIVVVWFHDESTFYAHDRRLTRWVHENETAGIYKKGEGVSLMVADFISADYGWLRSRPVLTSATSNAPVGSTQRDGWFRTADVMEQLSRAMSIIKKQYPNEDHVFIFDNATIHTKLPENTPNVAKMTLGLSEKVKGEEIGPSGQKIKVEYAPTILPDGSIQQFYYPTSHPNVNLRGLFKGLTVILEERGVPNARKLKLKCPATGSHKQGCPLGSTNCCARRTMMNQPDILAQKSILQLQAAAEGFSVLYLPKYHCELNPIEQCWGAAKRVYRDFPPSSSEANLKQNMLRALEAVTPTMIRRDLFITMAVVYQVKRLPGPPSSFAAIGLFQTRCWRLWTARIDASAAHNAPMVAYMPSSGSAPSWDPETVSPLGAVAGCQAAVI</sequence>
<feature type="region of interest" description="Disordered" evidence="1">
    <location>
        <begin position="1"/>
        <end position="52"/>
    </location>
</feature>
<dbReference type="EMBL" id="AZST01001718">
    <property type="protein sequence ID" value="KEP45522.1"/>
    <property type="molecule type" value="Genomic_DNA"/>
</dbReference>
<evidence type="ECO:0000313" key="2">
    <source>
        <dbReference type="EMBL" id="KEP45522.1"/>
    </source>
</evidence>
<dbReference type="PANTHER" id="PTHR35871:SF1">
    <property type="entry name" value="CXC1-LIKE CYSTEINE CLUSTER ASSOCIATED WITH KDZ TRANSPOSASES DOMAIN-CONTAINING PROTEIN"/>
    <property type="match status" value="1"/>
</dbReference>
<keyword evidence="2" id="KW-0255">Endonuclease</keyword>
<comment type="caution">
    <text evidence="2">The sequence shown here is derived from an EMBL/GenBank/DDBJ whole genome shotgun (WGS) entry which is preliminary data.</text>
</comment>
<dbReference type="GO" id="GO:0003676">
    <property type="term" value="F:nucleic acid binding"/>
    <property type="evidence" value="ECO:0007669"/>
    <property type="project" value="InterPro"/>
</dbReference>
<dbReference type="GO" id="GO:0004519">
    <property type="term" value="F:endonuclease activity"/>
    <property type="evidence" value="ECO:0007669"/>
    <property type="project" value="UniProtKB-KW"/>
</dbReference>
<dbReference type="OrthoDB" id="10039611at2759"/>
<dbReference type="STRING" id="1423351.A0A074S619"/>
<keyword evidence="2" id="KW-0540">Nuclease</keyword>
<dbReference type="AlphaFoldDB" id="A0A074S619"/>